<dbReference type="EMBL" id="JAODUO010001421">
    <property type="protein sequence ID" value="KAK2164320.1"/>
    <property type="molecule type" value="Genomic_DNA"/>
</dbReference>
<gene>
    <name evidence="2" type="ORF">NP493_1420g00000</name>
</gene>
<feature type="region of interest" description="Disordered" evidence="1">
    <location>
        <begin position="281"/>
        <end position="348"/>
    </location>
</feature>
<dbReference type="InterPro" id="IPR052087">
    <property type="entry name" value="RRP12"/>
</dbReference>
<feature type="compositionally biased region" description="Basic residues" evidence="1">
    <location>
        <begin position="335"/>
        <end position="344"/>
    </location>
</feature>
<keyword evidence="3" id="KW-1185">Reference proteome</keyword>
<feature type="region of interest" description="Disordered" evidence="1">
    <location>
        <begin position="372"/>
        <end position="424"/>
    </location>
</feature>
<name>A0AAD9NBW5_RIDPI</name>
<dbReference type="InterPro" id="IPR011989">
    <property type="entry name" value="ARM-like"/>
</dbReference>
<proteinExistence type="predicted"/>
<feature type="compositionally biased region" description="Basic and acidic residues" evidence="1">
    <location>
        <begin position="310"/>
        <end position="332"/>
    </location>
</feature>
<evidence type="ECO:0000256" key="1">
    <source>
        <dbReference type="SAM" id="MobiDB-lite"/>
    </source>
</evidence>
<evidence type="ECO:0000313" key="2">
    <source>
        <dbReference type="EMBL" id="KAK2164320.1"/>
    </source>
</evidence>
<organism evidence="2 3">
    <name type="scientific">Ridgeia piscesae</name>
    <name type="common">Tubeworm</name>
    <dbReference type="NCBI Taxonomy" id="27915"/>
    <lineage>
        <taxon>Eukaryota</taxon>
        <taxon>Metazoa</taxon>
        <taxon>Spiralia</taxon>
        <taxon>Lophotrochozoa</taxon>
        <taxon>Annelida</taxon>
        <taxon>Polychaeta</taxon>
        <taxon>Sedentaria</taxon>
        <taxon>Canalipalpata</taxon>
        <taxon>Sabellida</taxon>
        <taxon>Siboglinidae</taxon>
        <taxon>Ridgeia</taxon>
    </lineage>
</organism>
<feature type="compositionally biased region" description="Acidic residues" evidence="1">
    <location>
        <begin position="295"/>
        <end position="305"/>
    </location>
</feature>
<feature type="compositionally biased region" description="Basic and acidic residues" evidence="1">
    <location>
        <begin position="487"/>
        <end position="506"/>
    </location>
</feature>
<dbReference type="PANTHER" id="PTHR48287:SF1">
    <property type="entry name" value="ARM REPEAT SUPERFAMILY PROTEIN"/>
    <property type="match status" value="1"/>
</dbReference>
<feature type="region of interest" description="Disordered" evidence="1">
    <location>
        <begin position="523"/>
        <end position="554"/>
    </location>
</feature>
<comment type="caution">
    <text evidence="2">The sequence shown here is derived from an EMBL/GenBank/DDBJ whole genome shotgun (WGS) entry which is preliminary data.</text>
</comment>
<dbReference type="SUPFAM" id="SSF48371">
    <property type="entry name" value="ARM repeat"/>
    <property type="match status" value="1"/>
</dbReference>
<reference evidence="2" key="1">
    <citation type="journal article" date="2023" name="Mol. Biol. Evol.">
        <title>Third-Generation Sequencing Reveals the Adaptive Role of the Epigenome in Three Deep-Sea Polychaetes.</title>
        <authorList>
            <person name="Perez M."/>
            <person name="Aroh O."/>
            <person name="Sun Y."/>
            <person name="Lan Y."/>
            <person name="Juniper S.K."/>
            <person name="Young C.R."/>
            <person name="Angers B."/>
            <person name="Qian P.Y."/>
        </authorList>
    </citation>
    <scope>NUCLEOTIDE SEQUENCE</scope>
    <source>
        <strain evidence="2">R07B-5</strain>
    </source>
</reference>
<feature type="region of interest" description="Disordered" evidence="1">
    <location>
        <begin position="441"/>
        <end position="508"/>
    </location>
</feature>
<evidence type="ECO:0008006" key="4">
    <source>
        <dbReference type="Google" id="ProtNLM"/>
    </source>
</evidence>
<protein>
    <recommendedName>
        <fullName evidence="4">RRP12-like protein</fullName>
    </recommendedName>
</protein>
<evidence type="ECO:0000313" key="3">
    <source>
        <dbReference type="Proteomes" id="UP001209878"/>
    </source>
</evidence>
<dbReference type="Gene3D" id="1.25.10.10">
    <property type="entry name" value="Leucine-rich Repeat Variant"/>
    <property type="match status" value="1"/>
</dbReference>
<accession>A0AAD9NBW5</accession>
<dbReference type="PANTHER" id="PTHR48287">
    <property type="entry name" value="ARM REPEAT SUPERFAMILY PROTEIN"/>
    <property type="match status" value="1"/>
</dbReference>
<dbReference type="Proteomes" id="UP001209878">
    <property type="component" value="Unassembled WGS sequence"/>
</dbReference>
<dbReference type="AlphaFoldDB" id="A0AAD9NBW5"/>
<dbReference type="InterPro" id="IPR016024">
    <property type="entry name" value="ARM-type_fold"/>
</dbReference>
<sequence>MVPYVSENRLKVAASQVTKHLKSADHTEQKKSYRMLEEICAGRSPECKAFVTSSLGELQEQLLQSLSNSNPSSKAPRLRCLIHIFRQLSESQIDFLAAVVPEAVLCTKEAADRARKAAFVLLVEMGRSLLRWAEIDDPKAVIQEYFQLLLAGLAGTPHMVSCTLLAVTTVLYQFKESVSEDLLGTLVDSVCLLLKSRAREVVQSALVLLKALVCIFPDTMLAQFMQKMVASIVAMKDETKHHLRFKSKEIFTRLIRKFGFDVISGLVPASHAKVLTNIRKTQERVKRKKHQQDDSKEEDDDEEDMFVSKPKLESVNDILRDTDSELEKDEPAASRGKKKPKRKTGAAWLKEGKTEEDIVDFLDPSVSKKVLATKPKSGAEVDTKRGSSQHGFQMAPDGRLIIREDKDEDEPTKKGKGATNIDDDAFDDLDEVLDAMGIKAKKRKRKMSNNAEDMLDDEAPSMKYQAGGSGIHRPVGGTKSKSGKHLAPGEEYKAKKARGDVKKAGRPDPYAYVPLEFKSLNRRKSAKAAGKFRNLVRGAQRGSAAGQKLRKKRK</sequence>